<feature type="coiled-coil region" evidence="5">
    <location>
        <begin position="446"/>
        <end position="473"/>
    </location>
</feature>
<dbReference type="SMART" id="SM00064">
    <property type="entry name" value="FYVE"/>
    <property type="match status" value="1"/>
</dbReference>
<keyword evidence="3" id="KW-0862">Zinc</keyword>
<evidence type="ECO:0000313" key="9">
    <source>
        <dbReference type="Proteomes" id="UP001519460"/>
    </source>
</evidence>
<dbReference type="Gene3D" id="3.30.40.10">
    <property type="entry name" value="Zinc/RING finger domain, C3HC4 (zinc finger)"/>
    <property type="match status" value="2"/>
</dbReference>
<dbReference type="InterPro" id="IPR017455">
    <property type="entry name" value="Znf_FYVE-rel"/>
</dbReference>
<dbReference type="InterPro" id="IPR013083">
    <property type="entry name" value="Znf_RING/FYVE/PHD"/>
</dbReference>
<evidence type="ECO:0000256" key="1">
    <source>
        <dbReference type="ARBA" id="ARBA00022723"/>
    </source>
</evidence>
<keyword evidence="5" id="KW-0175">Coiled coil</keyword>
<feature type="domain" description="FYVE-type" evidence="7">
    <location>
        <begin position="156"/>
        <end position="264"/>
    </location>
</feature>
<evidence type="ECO:0000256" key="4">
    <source>
        <dbReference type="PROSITE-ProRule" id="PRU00091"/>
    </source>
</evidence>
<comment type="caution">
    <text evidence="8">The sequence shown here is derived from an EMBL/GenBank/DDBJ whole genome shotgun (WGS) entry which is preliminary data.</text>
</comment>
<evidence type="ECO:0000256" key="6">
    <source>
        <dbReference type="SAM" id="MobiDB-lite"/>
    </source>
</evidence>
<feature type="non-terminal residue" evidence="8">
    <location>
        <position position="545"/>
    </location>
</feature>
<evidence type="ECO:0000259" key="7">
    <source>
        <dbReference type="PROSITE" id="PS50178"/>
    </source>
</evidence>
<dbReference type="InterPro" id="IPR000306">
    <property type="entry name" value="Znf_FYVE"/>
</dbReference>
<dbReference type="EMBL" id="JACVVK020000205">
    <property type="protein sequence ID" value="KAK7484753.1"/>
    <property type="molecule type" value="Genomic_DNA"/>
</dbReference>
<feature type="region of interest" description="Disordered" evidence="6">
    <location>
        <begin position="208"/>
        <end position="232"/>
    </location>
</feature>
<keyword evidence="1" id="KW-0479">Metal-binding</keyword>
<dbReference type="Proteomes" id="UP001519460">
    <property type="component" value="Unassembled WGS sequence"/>
</dbReference>
<dbReference type="Pfam" id="PF01363">
    <property type="entry name" value="FYVE"/>
    <property type="match status" value="1"/>
</dbReference>
<dbReference type="CDD" id="cd00065">
    <property type="entry name" value="FYVE_like_SF"/>
    <property type="match status" value="1"/>
</dbReference>
<gene>
    <name evidence="8" type="ORF">BaRGS_00024038</name>
</gene>
<feature type="compositionally biased region" description="Low complexity" evidence="6">
    <location>
        <begin position="103"/>
        <end position="114"/>
    </location>
</feature>
<reference evidence="8 9" key="1">
    <citation type="journal article" date="2023" name="Sci. Data">
        <title>Genome assembly of the Korean intertidal mud-creeper Batillaria attramentaria.</title>
        <authorList>
            <person name="Patra A.K."/>
            <person name="Ho P.T."/>
            <person name="Jun S."/>
            <person name="Lee S.J."/>
            <person name="Kim Y."/>
            <person name="Won Y.J."/>
        </authorList>
    </citation>
    <scope>NUCLEOTIDE SEQUENCE [LARGE SCALE GENOMIC DNA]</scope>
    <source>
        <strain evidence="8">Wonlab-2016</strain>
    </source>
</reference>
<dbReference type="PROSITE" id="PS50178">
    <property type="entry name" value="ZF_FYVE"/>
    <property type="match status" value="1"/>
</dbReference>
<dbReference type="PROSITE" id="PS51257">
    <property type="entry name" value="PROKAR_LIPOPROTEIN"/>
    <property type="match status" value="1"/>
</dbReference>
<feature type="compositionally biased region" description="Pro residues" evidence="6">
    <location>
        <begin position="84"/>
        <end position="95"/>
    </location>
</feature>
<dbReference type="GO" id="GO:0008270">
    <property type="term" value="F:zinc ion binding"/>
    <property type="evidence" value="ECO:0007669"/>
    <property type="project" value="UniProtKB-KW"/>
</dbReference>
<sequence length="545" mass="59966">MNKNSSELSAARTSTNNMAGTEVKAVTTSNGVGACVGTGVGLDSVDVRRKRYSLSSITVGLWELNAGDSAAEGSVPIAQPQPLALPPLPAVPPVGPARRRPRSQSLTRTQSLSSALPPFHPASPSSRVLTRSQSMADVFSAMVAAKLKPAAAGPTFVRSTHCQECNQRFSLIFRRHHCRMCQRSVCAYCSTYQRVACDMAEETESEVREEAGGATSPLRDGDGTAATPCGHDVGDVTGRSVRSASSLAKTTLHRVCRKCASDMEGKKTGLHRSWTDEFVSLRNIFKQGRQTGGVFEETHLLPPRIPRMPKVCEPIAASFLEECRKNSTRHYSQRFLTASASFNSGLQYALKPPDQKLCHTCSRLLRFPVERKTCALCEEIYCRNCSSRDLALTLPDDLDPGDVGHEIAEEMDKNSNTQTGSLHGACVQRYRVCHDCREHVQHVMKVMNFNDKLAQLQAELVDLQEQIVAVLDDQDTPSPGIGLTRWPSVRSVTTYKCAEDEIVGEAVSYRVAQKLLERYFRVFLELERLTPETVTQSVLIKHVKQ</sequence>
<dbReference type="SUPFAM" id="SSF57903">
    <property type="entry name" value="FYVE/PHD zinc finger"/>
    <property type="match status" value="2"/>
</dbReference>
<evidence type="ECO:0000256" key="5">
    <source>
        <dbReference type="SAM" id="Coils"/>
    </source>
</evidence>
<accession>A0ABD0KCC1</accession>
<evidence type="ECO:0000256" key="2">
    <source>
        <dbReference type="ARBA" id="ARBA00022771"/>
    </source>
</evidence>
<name>A0ABD0KCC1_9CAEN</name>
<proteinExistence type="predicted"/>
<protein>
    <recommendedName>
        <fullName evidence="7">FYVE-type domain-containing protein</fullName>
    </recommendedName>
</protein>
<keyword evidence="2 4" id="KW-0863">Zinc-finger</keyword>
<dbReference type="InterPro" id="IPR011011">
    <property type="entry name" value="Znf_FYVE_PHD"/>
</dbReference>
<evidence type="ECO:0000313" key="8">
    <source>
        <dbReference type="EMBL" id="KAK7484753.1"/>
    </source>
</evidence>
<feature type="region of interest" description="Disordered" evidence="6">
    <location>
        <begin position="84"/>
        <end position="127"/>
    </location>
</feature>
<organism evidence="8 9">
    <name type="scientific">Batillaria attramentaria</name>
    <dbReference type="NCBI Taxonomy" id="370345"/>
    <lineage>
        <taxon>Eukaryota</taxon>
        <taxon>Metazoa</taxon>
        <taxon>Spiralia</taxon>
        <taxon>Lophotrochozoa</taxon>
        <taxon>Mollusca</taxon>
        <taxon>Gastropoda</taxon>
        <taxon>Caenogastropoda</taxon>
        <taxon>Sorbeoconcha</taxon>
        <taxon>Cerithioidea</taxon>
        <taxon>Batillariidae</taxon>
        <taxon>Batillaria</taxon>
    </lineage>
</organism>
<dbReference type="PANTHER" id="PTHR23164">
    <property type="entry name" value="EARLY ENDOSOME ANTIGEN 1"/>
    <property type="match status" value="1"/>
</dbReference>
<keyword evidence="9" id="KW-1185">Reference proteome</keyword>
<dbReference type="AlphaFoldDB" id="A0ABD0KCC1"/>
<evidence type="ECO:0000256" key="3">
    <source>
        <dbReference type="ARBA" id="ARBA00022833"/>
    </source>
</evidence>